<dbReference type="SMART" id="SM00248">
    <property type="entry name" value="ANK"/>
    <property type="match status" value="4"/>
</dbReference>
<dbReference type="RefSeq" id="XP_022307383.1">
    <property type="nucleotide sequence ID" value="XM_022451675.1"/>
</dbReference>
<dbReference type="OrthoDB" id="539213at2759"/>
<name>A0A8B8BVJ5_CRAVI</name>
<accession>A0A8B8BVJ5</accession>
<dbReference type="SUPFAM" id="SSF56112">
    <property type="entry name" value="Protein kinase-like (PK-like)"/>
    <property type="match status" value="1"/>
</dbReference>
<dbReference type="Gene3D" id="1.10.510.10">
    <property type="entry name" value="Transferase(Phosphotransferase) domain 1"/>
    <property type="match status" value="1"/>
</dbReference>
<evidence type="ECO:0000256" key="3">
    <source>
        <dbReference type="PROSITE-ProRule" id="PRU00023"/>
    </source>
</evidence>
<gene>
    <name evidence="6 7 8 9 10" type="primary">LOC111113416</name>
</gene>
<dbReference type="PROSITE" id="PS50011">
    <property type="entry name" value="PROTEIN_KINASE_DOM"/>
    <property type="match status" value="1"/>
</dbReference>
<dbReference type="InterPro" id="IPR036770">
    <property type="entry name" value="Ankyrin_rpt-contain_sf"/>
</dbReference>
<dbReference type="SMART" id="SM00220">
    <property type="entry name" value="S_TKc"/>
    <property type="match status" value="1"/>
</dbReference>
<dbReference type="RefSeq" id="XP_022307381.1">
    <property type="nucleotide sequence ID" value="XM_022451673.1"/>
</dbReference>
<dbReference type="SUPFAM" id="SSF48403">
    <property type="entry name" value="Ankyrin repeat"/>
    <property type="match status" value="1"/>
</dbReference>
<dbReference type="Pfam" id="PF12796">
    <property type="entry name" value="Ank_2"/>
    <property type="match status" value="1"/>
</dbReference>
<dbReference type="InterPro" id="IPR000719">
    <property type="entry name" value="Prot_kinase_dom"/>
</dbReference>
<evidence type="ECO:0000256" key="2">
    <source>
        <dbReference type="ARBA" id="ARBA00023043"/>
    </source>
</evidence>
<dbReference type="PROSITE" id="PS50297">
    <property type="entry name" value="ANK_REP_REGION"/>
    <property type="match status" value="2"/>
</dbReference>
<dbReference type="InterPro" id="IPR002110">
    <property type="entry name" value="Ankyrin_rpt"/>
</dbReference>
<protein>
    <submittedName>
        <fullName evidence="6 7">Ankycorbin-like</fullName>
    </submittedName>
</protein>
<keyword evidence="1" id="KW-0677">Repeat</keyword>
<evidence type="ECO:0000313" key="6">
    <source>
        <dbReference type="RefSeq" id="XP_022307381.1"/>
    </source>
</evidence>
<dbReference type="Proteomes" id="UP000694844">
    <property type="component" value="Chromosome 9"/>
</dbReference>
<feature type="domain" description="Protein kinase" evidence="4">
    <location>
        <begin position="402"/>
        <end position="724"/>
    </location>
</feature>
<dbReference type="RefSeq" id="XP_022307382.1">
    <property type="nucleotide sequence ID" value="XM_022451674.1"/>
</dbReference>
<dbReference type="GO" id="GO:0005524">
    <property type="term" value="F:ATP binding"/>
    <property type="evidence" value="ECO:0007669"/>
    <property type="project" value="InterPro"/>
</dbReference>
<evidence type="ECO:0000313" key="8">
    <source>
        <dbReference type="RefSeq" id="XP_022307383.1"/>
    </source>
</evidence>
<dbReference type="PANTHER" id="PTHR24171">
    <property type="entry name" value="ANKYRIN REPEAT DOMAIN-CONTAINING PROTEIN 39-RELATED"/>
    <property type="match status" value="1"/>
</dbReference>
<dbReference type="GO" id="GO:0004672">
    <property type="term" value="F:protein kinase activity"/>
    <property type="evidence" value="ECO:0007669"/>
    <property type="project" value="InterPro"/>
</dbReference>
<dbReference type="PANTHER" id="PTHR24171:SF9">
    <property type="entry name" value="ANKYRIN REPEAT DOMAIN-CONTAINING PROTEIN 39"/>
    <property type="match status" value="1"/>
</dbReference>
<evidence type="ECO:0000256" key="1">
    <source>
        <dbReference type="ARBA" id="ARBA00022737"/>
    </source>
</evidence>
<keyword evidence="5" id="KW-1185">Reference proteome</keyword>
<evidence type="ECO:0000259" key="4">
    <source>
        <dbReference type="PROSITE" id="PS50011"/>
    </source>
</evidence>
<evidence type="ECO:0000313" key="7">
    <source>
        <dbReference type="RefSeq" id="XP_022307382.1"/>
    </source>
</evidence>
<dbReference type="Gene3D" id="1.25.40.20">
    <property type="entry name" value="Ankyrin repeat-containing domain"/>
    <property type="match status" value="1"/>
</dbReference>
<organism evidence="5 8">
    <name type="scientific">Crassostrea virginica</name>
    <name type="common">Eastern oyster</name>
    <dbReference type="NCBI Taxonomy" id="6565"/>
    <lineage>
        <taxon>Eukaryota</taxon>
        <taxon>Metazoa</taxon>
        <taxon>Spiralia</taxon>
        <taxon>Lophotrochozoa</taxon>
        <taxon>Mollusca</taxon>
        <taxon>Bivalvia</taxon>
        <taxon>Autobranchia</taxon>
        <taxon>Pteriomorphia</taxon>
        <taxon>Ostreida</taxon>
        <taxon>Ostreoidea</taxon>
        <taxon>Ostreidae</taxon>
        <taxon>Crassostrea</taxon>
    </lineage>
</organism>
<proteinExistence type="predicted"/>
<sequence>MSNKDIIAAAKTGDLQTVVSCLNCGISVDERDKDDATPLYWSCCRGYTKLSAELIKWKPDVNAKVKWGSTALHASCDRGHIACATLLIDSGAYLDIRNKTANTALHLAAYRGNIDIVKLLVQRGANVFLRNDKGRCASEEAETGNHTLTAQFLYKKMKEYENMSSSESEKIIHSCPETFGKKIAEIHAEDIQDLSETDHCLSAKSEYHFFPKCHSFVERSRSCGDMDIKRECARDIDLLRIGSKDVQAETTDPKNLLALTEELQQQVLKANEDIVLKDQKIKELSAMNADMATELGKYKTICRRLNDEKSALEEKLHMFETCASSEDFMFDFLREVTEVQPSCSFTEEYFKNLKLKVRNKRALSSSVTLIDTPMKEWFPGTDYVVNGDRPIKSENTSIESLTFLIRHLKSGKFCDLKMKLLGQDLSGYYSSQENASKTQELNILSRLNHPNLMKSIHSYFGTTERFRRFLSVIVPQPRGSTTSISIPKQALFIVTEHHSHTLESFFTAQRGVSPLPLYGLGNEFILTLVYQILSGISYLRRLGIVHRNLHPGSIYLSDRLCPVIGNLELAACVFDNERKHVELTDTCQILAGNSNAWSPELLHSKENVHHLIPQKVILLKIYEKSDVYAVGRMFYTFLLPPEVDRTFQKTIERNPFYTAQDIPDLPLQLSRGLKILFKSLVGSNISERLDEQTAKLFAGVLLFAPKARKLSSIEEVRTFCHARLLSLLAKDRRIVTSSKIEEIQRVVVAELESDFFTEVNDNVFFHMYNKLCAIECLEIE</sequence>
<evidence type="ECO:0000313" key="9">
    <source>
        <dbReference type="RefSeq" id="XP_022307384.1"/>
    </source>
</evidence>
<dbReference type="KEGG" id="cvn:111113416"/>
<feature type="repeat" description="ANK" evidence="3">
    <location>
        <begin position="100"/>
        <end position="132"/>
    </location>
</feature>
<dbReference type="InterPro" id="IPR011009">
    <property type="entry name" value="Kinase-like_dom_sf"/>
</dbReference>
<dbReference type="AlphaFoldDB" id="A0A8B8BVJ5"/>
<dbReference type="GeneID" id="111113416"/>
<keyword evidence="2 3" id="KW-0040">ANK repeat</keyword>
<evidence type="ECO:0000313" key="5">
    <source>
        <dbReference type="Proteomes" id="UP000694844"/>
    </source>
</evidence>
<feature type="repeat" description="ANK" evidence="3">
    <location>
        <begin position="67"/>
        <end position="99"/>
    </location>
</feature>
<reference evidence="6 7" key="1">
    <citation type="submission" date="2025-04" db="UniProtKB">
        <authorList>
            <consortium name="RefSeq"/>
        </authorList>
    </citation>
    <scope>IDENTIFICATION</scope>
    <source>
        <tissue evidence="6 7">Whole sample</tissue>
    </source>
</reference>
<dbReference type="RefSeq" id="XP_022307384.1">
    <property type="nucleotide sequence ID" value="XM_022451676.1"/>
</dbReference>
<dbReference type="RefSeq" id="XP_022307385.1">
    <property type="nucleotide sequence ID" value="XM_022451677.1"/>
</dbReference>
<dbReference type="PROSITE" id="PS50088">
    <property type="entry name" value="ANK_REPEAT"/>
    <property type="match status" value="2"/>
</dbReference>
<dbReference type="Pfam" id="PF00023">
    <property type="entry name" value="Ank"/>
    <property type="match status" value="1"/>
</dbReference>
<evidence type="ECO:0000313" key="10">
    <source>
        <dbReference type="RefSeq" id="XP_022307385.1"/>
    </source>
</evidence>